<dbReference type="Proteomes" id="UP000029995">
    <property type="component" value="Unassembled WGS sequence"/>
</dbReference>
<comment type="caution">
    <text evidence="2">The sequence shown here is derived from an EMBL/GenBank/DDBJ whole genome shotgun (WGS) entry which is preliminary data.</text>
</comment>
<feature type="region of interest" description="Disordered" evidence="1">
    <location>
        <begin position="1"/>
        <end position="69"/>
    </location>
</feature>
<reference evidence="2 3" key="1">
    <citation type="submission" date="2014-01" db="EMBL/GenBank/DDBJ databases">
        <title>Genome sequence determination for a cystic fibrosis isolate, Inquilinus limosus.</title>
        <authorList>
            <person name="Pino M."/>
            <person name="Di Conza J."/>
            <person name="Gutkind G."/>
        </authorList>
    </citation>
    <scope>NUCLEOTIDE SEQUENCE [LARGE SCALE GENOMIC DNA]</scope>
    <source>
        <strain evidence="2 3">MP06</strain>
    </source>
</reference>
<accession>A0A0A0D6P7</accession>
<feature type="compositionally biased region" description="Basic and acidic residues" evidence="1">
    <location>
        <begin position="55"/>
        <end position="69"/>
    </location>
</feature>
<evidence type="ECO:0000313" key="2">
    <source>
        <dbReference type="EMBL" id="KGM33533.1"/>
    </source>
</evidence>
<proteinExistence type="predicted"/>
<organism evidence="2 3">
    <name type="scientific">Inquilinus limosus MP06</name>
    <dbReference type="NCBI Taxonomy" id="1398085"/>
    <lineage>
        <taxon>Bacteria</taxon>
        <taxon>Pseudomonadati</taxon>
        <taxon>Pseudomonadota</taxon>
        <taxon>Alphaproteobacteria</taxon>
        <taxon>Rhodospirillales</taxon>
        <taxon>Rhodospirillaceae</taxon>
        <taxon>Inquilinus</taxon>
    </lineage>
</organism>
<protein>
    <submittedName>
        <fullName evidence="2">Uncharacterized protein</fullName>
    </submittedName>
</protein>
<sequence>MEVRMTTPRKPGDAPEPDDKVPGRKTAGRKVDEASDQSMDASDPPSFNPGTAGAGEDRRSAPAKPKERS</sequence>
<gene>
    <name evidence="2" type="ORF">P409_15315</name>
</gene>
<dbReference type="EMBL" id="JANX01000173">
    <property type="protein sequence ID" value="KGM33533.1"/>
    <property type="molecule type" value="Genomic_DNA"/>
</dbReference>
<feature type="compositionally biased region" description="Basic and acidic residues" evidence="1">
    <location>
        <begin position="10"/>
        <end position="22"/>
    </location>
</feature>
<evidence type="ECO:0000256" key="1">
    <source>
        <dbReference type="SAM" id="MobiDB-lite"/>
    </source>
</evidence>
<evidence type="ECO:0000313" key="3">
    <source>
        <dbReference type="Proteomes" id="UP000029995"/>
    </source>
</evidence>
<name>A0A0A0D6P7_9PROT</name>
<dbReference type="AlphaFoldDB" id="A0A0A0D6P7"/>